<reference evidence="1 2" key="1">
    <citation type="submission" date="2019-10" db="EMBL/GenBank/DDBJ databases">
        <title>Pseudopuniceibacterium sp. HQ09 islated from Antarctica.</title>
        <authorList>
            <person name="Liao L."/>
            <person name="Su S."/>
            <person name="Chen B."/>
            <person name="Yu Y."/>
        </authorList>
    </citation>
    <scope>NUCLEOTIDE SEQUENCE [LARGE SCALE GENOMIC DNA]</scope>
    <source>
        <strain evidence="1 2">HQ09</strain>
    </source>
</reference>
<dbReference type="Proteomes" id="UP000594118">
    <property type="component" value="Chromosome"/>
</dbReference>
<evidence type="ECO:0000313" key="1">
    <source>
        <dbReference type="EMBL" id="QOL79698.1"/>
    </source>
</evidence>
<protein>
    <submittedName>
        <fullName evidence="1">Sarcosine oxidase subunit gamma</fullName>
    </submittedName>
</protein>
<accession>A0A7L9WJH0</accession>
<dbReference type="SUPFAM" id="SSF103025">
    <property type="entry name" value="Folate-binding domain"/>
    <property type="match status" value="1"/>
</dbReference>
<sequence>MSDLTGPAPVSALHGASYDGYVRVAEEPMRAMITLRGDISGTLGKAAKALTSLDVPGQREVTVMTEKAIAWMSPDELLVMLPYADLPDALGTLEQKLSDPMASAVDVSHARAIFSITGPDALVREVVAKLAPVDMAPAQFRPGMFRRTRLAQVPAALWLPAPGRVELICFRSVAEYVFTILCDAAKPGSEAGLFA</sequence>
<evidence type="ECO:0000313" key="2">
    <source>
        <dbReference type="Proteomes" id="UP000594118"/>
    </source>
</evidence>
<organism evidence="1 2">
    <name type="scientific">Pseudooceanicola spongiae</name>
    <dbReference type="NCBI Taxonomy" id="2613965"/>
    <lineage>
        <taxon>Bacteria</taxon>
        <taxon>Pseudomonadati</taxon>
        <taxon>Pseudomonadota</taxon>
        <taxon>Alphaproteobacteria</taxon>
        <taxon>Rhodobacterales</taxon>
        <taxon>Paracoccaceae</taxon>
        <taxon>Pseudooceanicola</taxon>
    </lineage>
</organism>
<dbReference type="EMBL" id="CP045201">
    <property type="protein sequence ID" value="QOL79698.1"/>
    <property type="molecule type" value="Genomic_DNA"/>
</dbReference>
<gene>
    <name evidence="1" type="ORF">F3W81_02005</name>
</gene>
<dbReference type="InterPro" id="IPR007375">
    <property type="entry name" value="SoxG"/>
</dbReference>
<dbReference type="Gene3D" id="3.30.70.1520">
    <property type="entry name" value="Heterotetrameric sarcosine oxidase"/>
    <property type="match status" value="1"/>
</dbReference>
<dbReference type="InterPro" id="IPR027266">
    <property type="entry name" value="TrmE/GcvT-like"/>
</dbReference>
<dbReference type="KEGG" id="pshq:F3W81_02005"/>
<name>A0A7L9WJH0_9RHOB</name>
<dbReference type="RefSeq" id="WP_193082004.1">
    <property type="nucleotide sequence ID" value="NZ_CP045201.1"/>
</dbReference>
<keyword evidence="2" id="KW-1185">Reference proteome</keyword>
<dbReference type="Gene3D" id="3.30.1360.120">
    <property type="entry name" value="Probable tRNA modification gtpase trme, domain 1"/>
    <property type="match status" value="1"/>
</dbReference>
<dbReference type="AlphaFoldDB" id="A0A7L9WJH0"/>
<dbReference type="Pfam" id="PF04268">
    <property type="entry name" value="SoxG"/>
    <property type="match status" value="1"/>
</dbReference>
<proteinExistence type="predicted"/>